<feature type="signal peptide" evidence="2">
    <location>
        <begin position="1"/>
        <end position="29"/>
    </location>
</feature>
<reference evidence="4" key="1">
    <citation type="journal article" date="2019" name="Int. J. Syst. Evol. Microbiol.">
        <title>The Global Catalogue of Microorganisms (GCM) 10K type strain sequencing project: providing services to taxonomists for standard genome sequencing and annotation.</title>
        <authorList>
            <consortium name="The Broad Institute Genomics Platform"/>
            <consortium name="The Broad Institute Genome Sequencing Center for Infectious Disease"/>
            <person name="Wu L."/>
            <person name="Ma J."/>
        </authorList>
    </citation>
    <scope>NUCLEOTIDE SEQUENCE [LARGE SCALE GENOMIC DNA]</scope>
    <source>
        <strain evidence="4">CECT 8288</strain>
    </source>
</reference>
<dbReference type="CDD" id="cd06339">
    <property type="entry name" value="PBP1_YraM_LppC_lipoprotein-like"/>
    <property type="match status" value="1"/>
</dbReference>
<dbReference type="PANTHER" id="PTHR38038">
    <property type="entry name" value="PENICILLIN-BINDING PROTEIN ACTIVATOR LPOA"/>
    <property type="match status" value="1"/>
</dbReference>
<dbReference type="InterPro" id="IPR007443">
    <property type="entry name" value="LpoA"/>
</dbReference>
<dbReference type="Gene3D" id="3.40.50.2300">
    <property type="match status" value="2"/>
</dbReference>
<keyword evidence="2" id="KW-0732">Signal</keyword>
<evidence type="ECO:0000313" key="3">
    <source>
        <dbReference type="EMBL" id="MFC3701231.1"/>
    </source>
</evidence>
<gene>
    <name evidence="3" type="ORF">ACFOND_06205</name>
</gene>
<evidence type="ECO:0000256" key="2">
    <source>
        <dbReference type="SAM" id="SignalP"/>
    </source>
</evidence>
<dbReference type="SUPFAM" id="SSF53822">
    <property type="entry name" value="Periplasmic binding protein-like I"/>
    <property type="match status" value="1"/>
</dbReference>
<keyword evidence="1" id="KW-0472">Membrane</keyword>
<dbReference type="InterPro" id="IPR028082">
    <property type="entry name" value="Peripla_BP_I"/>
</dbReference>
<evidence type="ECO:0000256" key="1">
    <source>
        <dbReference type="ARBA" id="ARBA00023136"/>
    </source>
</evidence>
<feature type="chain" id="PRO_5045297807" evidence="2">
    <location>
        <begin position="30"/>
        <end position="608"/>
    </location>
</feature>
<dbReference type="Gene3D" id="1.25.40.650">
    <property type="match status" value="1"/>
</dbReference>
<comment type="caution">
    <text evidence="3">The sequence shown here is derived from an EMBL/GenBank/DDBJ whole genome shotgun (WGS) entry which is preliminary data.</text>
</comment>
<dbReference type="PANTHER" id="PTHR38038:SF1">
    <property type="entry name" value="PENICILLIN-BINDING PROTEIN ACTIVATOR LPOA"/>
    <property type="match status" value="1"/>
</dbReference>
<dbReference type="EMBL" id="JBHRYN010000008">
    <property type="protein sequence ID" value="MFC3701231.1"/>
    <property type="molecule type" value="Genomic_DNA"/>
</dbReference>
<name>A0ABV7WPL1_9GAMM</name>
<dbReference type="PROSITE" id="PS51257">
    <property type="entry name" value="PROKAR_LIPOPROTEIN"/>
    <property type="match status" value="1"/>
</dbReference>
<dbReference type="Pfam" id="PF04348">
    <property type="entry name" value="LppC"/>
    <property type="match status" value="1"/>
</dbReference>
<protein>
    <submittedName>
        <fullName evidence="3">Penicillin-binding protein activator</fullName>
    </submittedName>
</protein>
<dbReference type="Proteomes" id="UP001595710">
    <property type="component" value="Unassembled WGS sequence"/>
</dbReference>
<organism evidence="3 4">
    <name type="scientific">Reinekea marina</name>
    <dbReference type="NCBI Taxonomy" id="1310421"/>
    <lineage>
        <taxon>Bacteria</taxon>
        <taxon>Pseudomonadati</taxon>
        <taxon>Pseudomonadota</taxon>
        <taxon>Gammaproteobacteria</taxon>
        <taxon>Oceanospirillales</taxon>
        <taxon>Saccharospirillaceae</taxon>
        <taxon>Reinekea</taxon>
    </lineage>
</organism>
<proteinExistence type="predicted"/>
<evidence type="ECO:0000313" key="4">
    <source>
        <dbReference type="Proteomes" id="UP001595710"/>
    </source>
</evidence>
<sequence>MRNHSWSLTLQIISLATITLLAGCATQQAVSPSESDSAQSELTGNYARIDQQLSAVDALIELEQIEEAALLLDGLNIEVMNTDQQTRFVRYNANIALINGDGQVALEWLSGEYAYLFDGLPLDDQIKIGLNRALANEYAGKPLAAARERIFLAPLLDDEVAERNQDQIWFNLQLVPVEQIQTLVKLESSPDLNGWLALALIGHTQGDDLYKMLAGIESWQKQYRSHPAAKSLPASLQILKEIANSQPTHVGVLLPLTGPLAKAGSAIRDGIITAWYQAKLRGQEVPELSFFDTSSTDNIVNLYKQAITSGVQTVIGPLAKSRVQQLSMAEELPIPVLALNYADKQVQARENFYQFGLAPEDEAIQIAHDIWQEGVRHVLVLAPNSDWGKRVSDAFISTWQNKGGVIANKSLFNAARPDLYLSSIKSALNVNTSETRHTQLQRLIDSPLVFETRRRQDIDAVFMLAFPAQARQLKPILNYQRASDLPIVATSSIYSGVKDKARDKDIEGVRFVETPWRLETNYLKTQVNQAFPQSLANHSSLVALGLDAYKIYNRLPQMAVFQDVRINGSTGTLGMSELGRIQRTLDWAIIDNGIATRVKNTDLASNDQ</sequence>
<keyword evidence="4" id="KW-1185">Reference proteome</keyword>
<dbReference type="RefSeq" id="WP_290282765.1">
    <property type="nucleotide sequence ID" value="NZ_JAUFQI010000001.1"/>
</dbReference>
<accession>A0ABV7WPL1</accession>